<dbReference type="Proteomes" id="UP000019140">
    <property type="component" value="Unassembled WGS sequence"/>
</dbReference>
<organism evidence="1 2">
    <name type="scientific">Candidatus Entotheonella gemina</name>
    <dbReference type="NCBI Taxonomy" id="1429439"/>
    <lineage>
        <taxon>Bacteria</taxon>
        <taxon>Pseudomonadati</taxon>
        <taxon>Nitrospinota/Tectimicrobiota group</taxon>
        <taxon>Candidatus Tectimicrobiota</taxon>
        <taxon>Candidatus Entotheonellia</taxon>
        <taxon>Candidatus Entotheonellales</taxon>
        <taxon>Candidatus Entotheonellaceae</taxon>
        <taxon>Candidatus Entotheonella</taxon>
    </lineage>
</organism>
<dbReference type="Pfam" id="PF03928">
    <property type="entry name" value="HbpS-like"/>
    <property type="match status" value="1"/>
</dbReference>
<dbReference type="EMBL" id="AZHX01000775">
    <property type="protein sequence ID" value="ETX06146.1"/>
    <property type="molecule type" value="Genomic_DNA"/>
</dbReference>
<protein>
    <recommendedName>
        <fullName evidence="3">Cobalamin adenosyltransferase</fullName>
    </recommendedName>
</protein>
<evidence type="ECO:0000313" key="1">
    <source>
        <dbReference type="EMBL" id="ETX06146.1"/>
    </source>
</evidence>
<evidence type="ECO:0008006" key="3">
    <source>
        <dbReference type="Google" id="ProtNLM"/>
    </source>
</evidence>
<keyword evidence="2" id="KW-1185">Reference proteome</keyword>
<accession>W4M894</accession>
<dbReference type="AlphaFoldDB" id="W4M894"/>
<dbReference type="InterPro" id="IPR005624">
    <property type="entry name" value="PduO/GlcC-like"/>
</dbReference>
<dbReference type="Gene3D" id="3.30.450.150">
    <property type="entry name" value="Haem-degrading domain"/>
    <property type="match status" value="1"/>
</dbReference>
<dbReference type="HOGENOM" id="CLU_1753453_0_0_7"/>
<comment type="caution">
    <text evidence="1">The sequence shown here is derived from an EMBL/GenBank/DDBJ whole genome shotgun (WGS) entry which is preliminary data.</text>
</comment>
<dbReference type="PANTHER" id="PTHR34309">
    <property type="entry name" value="SLR1406 PROTEIN"/>
    <property type="match status" value="1"/>
</dbReference>
<dbReference type="SUPFAM" id="SSF143744">
    <property type="entry name" value="GlcG-like"/>
    <property type="match status" value="1"/>
</dbReference>
<dbReference type="InterPro" id="IPR052517">
    <property type="entry name" value="GlcG_carb_metab_protein"/>
</dbReference>
<dbReference type="InterPro" id="IPR038084">
    <property type="entry name" value="PduO/GlcC-like_sf"/>
</dbReference>
<proteinExistence type="predicted"/>
<evidence type="ECO:0000313" key="2">
    <source>
        <dbReference type="Proteomes" id="UP000019140"/>
    </source>
</evidence>
<feature type="non-terminal residue" evidence="1">
    <location>
        <position position="1"/>
    </location>
</feature>
<reference evidence="1 2" key="1">
    <citation type="journal article" date="2014" name="Nature">
        <title>An environmental bacterial taxon with a large and distinct metabolic repertoire.</title>
        <authorList>
            <person name="Wilson M.C."/>
            <person name="Mori T."/>
            <person name="Ruckert C."/>
            <person name="Uria A.R."/>
            <person name="Helf M.J."/>
            <person name="Takada K."/>
            <person name="Gernert C."/>
            <person name="Steffens U.A."/>
            <person name="Heycke N."/>
            <person name="Schmitt S."/>
            <person name="Rinke C."/>
            <person name="Helfrich E.J."/>
            <person name="Brachmann A.O."/>
            <person name="Gurgui C."/>
            <person name="Wakimoto T."/>
            <person name="Kracht M."/>
            <person name="Crusemann M."/>
            <person name="Hentschel U."/>
            <person name="Abe I."/>
            <person name="Matsunaga S."/>
            <person name="Kalinowski J."/>
            <person name="Takeyama H."/>
            <person name="Piel J."/>
        </authorList>
    </citation>
    <scope>NUCLEOTIDE SEQUENCE [LARGE SCALE GENOMIC DNA]</scope>
    <source>
        <strain evidence="2">TSY2</strain>
    </source>
</reference>
<gene>
    <name evidence="1" type="ORF">ETSY2_18885</name>
</gene>
<dbReference type="PANTHER" id="PTHR34309:SF1">
    <property type="entry name" value="PROTEIN GLCG"/>
    <property type="match status" value="1"/>
</dbReference>
<name>W4M894_9BACT</name>
<sequence length="148" mass="15675">ASHGDGLPRVPTLTTEIAEKMAIACEKYGQAQEGWRPLNIAIVDAGGELFYFRRDPTSFKGSIEIAINKAWTATRFGFPTRAIGGIVNSEPGKVHGIQFMDRLIIFPGGQPIVAADTVIGGIGVSGATGDQDEECAKAGLDAVKDMLQ</sequence>